<dbReference type="PANTHER" id="PTHR31343:SF29">
    <property type="entry name" value="DUF789 DOMAIN-CONTAINING PROTEIN"/>
    <property type="match status" value="1"/>
</dbReference>
<dbReference type="InterPro" id="IPR008507">
    <property type="entry name" value="DUF789"/>
</dbReference>
<dbReference type="PANTHER" id="PTHR31343">
    <property type="entry name" value="T15D22.8"/>
    <property type="match status" value="1"/>
</dbReference>
<dbReference type="Proteomes" id="UP001237642">
    <property type="component" value="Unassembled WGS sequence"/>
</dbReference>
<accession>A0AAD8ITY1</accession>
<organism evidence="1 2">
    <name type="scientific">Heracleum sosnowskyi</name>
    <dbReference type="NCBI Taxonomy" id="360622"/>
    <lineage>
        <taxon>Eukaryota</taxon>
        <taxon>Viridiplantae</taxon>
        <taxon>Streptophyta</taxon>
        <taxon>Embryophyta</taxon>
        <taxon>Tracheophyta</taxon>
        <taxon>Spermatophyta</taxon>
        <taxon>Magnoliopsida</taxon>
        <taxon>eudicotyledons</taxon>
        <taxon>Gunneridae</taxon>
        <taxon>Pentapetalae</taxon>
        <taxon>asterids</taxon>
        <taxon>campanulids</taxon>
        <taxon>Apiales</taxon>
        <taxon>Apiaceae</taxon>
        <taxon>Apioideae</taxon>
        <taxon>apioid superclade</taxon>
        <taxon>Tordylieae</taxon>
        <taxon>Tordyliinae</taxon>
        <taxon>Heracleum</taxon>
    </lineage>
</organism>
<gene>
    <name evidence="1" type="ORF">POM88_019311</name>
</gene>
<reference evidence="1" key="2">
    <citation type="submission" date="2023-05" db="EMBL/GenBank/DDBJ databases">
        <authorList>
            <person name="Schelkunov M.I."/>
        </authorList>
    </citation>
    <scope>NUCLEOTIDE SEQUENCE</scope>
    <source>
        <strain evidence="1">Hsosn_3</strain>
        <tissue evidence="1">Leaf</tissue>
    </source>
</reference>
<reference evidence="1" key="1">
    <citation type="submission" date="2023-02" db="EMBL/GenBank/DDBJ databases">
        <title>Genome of toxic invasive species Heracleum sosnowskyi carries increased number of genes despite the absence of recent whole-genome duplications.</title>
        <authorList>
            <person name="Schelkunov M."/>
            <person name="Shtratnikova V."/>
            <person name="Makarenko M."/>
            <person name="Klepikova A."/>
            <person name="Omelchenko D."/>
            <person name="Novikova G."/>
            <person name="Obukhova E."/>
            <person name="Bogdanov V."/>
            <person name="Penin A."/>
            <person name="Logacheva M."/>
        </authorList>
    </citation>
    <scope>NUCLEOTIDE SEQUENCE</scope>
    <source>
        <strain evidence="1">Hsosn_3</strain>
        <tissue evidence="1">Leaf</tissue>
    </source>
</reference>
<sequence length="118" mass="13445">MQWFMDMNSIGVTFIAQSVQQIKDCIQVFEEDLNPSGLPIAGYFCLKDIWGCWEECSAYGQGTLVKLANGQEVNQYFTPHLSAIHLMRNRRIDQKKVVTNGSTKATESWSTREPRVVI</sequence>
<keyword evidence="2" id="KW-1185">Reference proteome</keyword>
<comment type="caution">
    <text evidence="1">The sequence shown here is derived from an EMBL/GenBank/DDBJ whole genome shotgun (WGS) entry which is preliminary data.</text>
</comment>
<protein>
    <submittedName>
        <fullName evidence="1">Uncharacterized protein</fullName>
    </submittedName>
</protein>
<evidence type="ECO:0000313" key="1">
    <source>
        <dbReference type="EMBL" id="KAK1391133.1"/>
    </source>
</evidence>
<name>A0AAD8ITY1_9APIA</name>
<dbReference type="AlphaFoldDB" id="A0AAD8ITY1"/>
<dbReference type="Pfam" id="PF05623">
    <property type="entry name" value="DUF789"/>
    <property type="match status" value="1"/>
</dbReference>
<evidence type="ECO:0000313" key="2">
    <source>
        <dbReference type="Proteomes" id="UP001237642"/>
    </source>
</evidence>
<proteinExistence type="predicted"/>
<dbReference type="EMBL" id="JAUIZM010000004">
    <property type="protein sequence ID" value="KAK1391133.1"/>
    <property type="molecule type" value="Genomic_DNA"/>
</dbReference>